<dbReference type="NCBIfam" id="TIGR01891">
    <property type="entry name" value="amidohydrolases"/>
    <property type="match status" value="1"/>
</dbReference>
<dbReference type="Pfam" id="PF01546">
    <property type="entry name" value="Peptidase_M20"/>
    <property type="match status" value="1"/>
</dbReference>
<sequence>MHLRLLIGVFALAAALPAAGAAPDPAAAEVQRLLPQITAWRRDLHQHPELSNREFRTAKIVEAELRRLGYTVRTGVAHTGVVGVLKGGRAGPKLAIRADMDALPVTEEVDLPFASRARGEYLGREVGVMHACGHDTHTAMTLGVAGALSALRERLAGEVMVIFQPAEEGAPPGEAGGAPLMVEEGLFEQFRPDAIFGMHVVSILPAGTVALREGPMMASSDTFRIVVHGRQSHGATPWKGIDPIVVGAQIVNAAQTIVSRQLDINREPAVVTFGIFNGGQRFNIVPDSAELHGTVRAFDEDMRRQALASLKAMAEHIAAASGATITAEIPVVPGSNPVNSNDPALTRRVRASLERALGAAQVQEAQRWTASEDFPHLALATSAPSVYFNVGVTPAGQDPATAPGNHSPRFFVDEAALETGTRAMLQASLDFLGYDAE</sequence>
<keyword evidence="7" id="KW-1185">Reference proteome</keyword>
<comment type="similarity">
    <text evidence="1">Belongs to the peptidase M20 family.</text>
</comment>
<dbReference type="InterPro" id="IPR017439">
    <property type="entry name" value="Amidohydrolase"/>
</dbReference>
<feature type="binding site" evidence="3">
    <location>
        <position position="134"/>
    </location>
    <ligand>
        <name>Mn(2+)</name>
        <dbReference type="ChEBI" id="CHEBI:29035"/>
        <label>2</label>
    </ligand>
</feature>
<reference evidence="6 7" key="1">
    <citation type="submission" date="2016-04" db="EMBL/GenBank/DDBJ databases">
        <title>Complete genome sequence of Dokdonella koreensis DS-123T.</title>
        <authorList>
            <person name="Kim J.F."/>
            <person name="Lee H."/>
            <person name="Kwak M.-J."/>
        </authorList>
    </citation>
    <scope>NUCLEOTIDE SEQUENCE [LARGE SCALE GENOMIC DNA]</scope>
    <source>
        <strain evidence="6 7">DS-123</strain>
    </source>
</reference>
<proteinExistence type="inferred from homology"/>
<comment type="cofactor">
    <cofactor evidence="3">
        <name>Mn(2+)</name>
        <dbReference type="ChEBI" id="CHEBI:29035"/>
    </cofactor>
    <text evidence="3">The Mn(2+) ion enhances activity.</text>
</comment>
<dbReference type="FunFam" id="3.30.70.360:FF:000014">
    <property type="entry name" value="N-acyl-L-amino acid amidohydrolase"/>
    <property type="match status" value="1"/>
</dbReference>
<feature type="signal peptide" evidence="4">
    <location>
        <begin position="1"/>
        <end position="21"/>
    </location>
</feature>
<evidence type="ECO:0000313" key="6">
    <source>
        <dbReference type="EMBL" id="ANB16187.1"/>
    </source>
</evidence>
<organism evidence="6 7">
    <name type="scientific">Dokdonella koreensis DS-123</name>
    <dbReference type="NCBI Taxonomy" id="1300342"/>
    <lineage>
        <taxon>Bacteria</taxon>
        <taxon>Pseudomonadati</taxon>
        <taxon>Pseudomonadota</taxon>
        <taxon>Gammaproteobacteria</taxon>
        <taxon>Lysobacterales</taxon>
        <taxon>Rhodanobacteraceae</taxon>
        <taxon>Dokdonella</taxon>
    </lineage>
</organism>
<evidence type="ECO:0000256" key="2">
    <source>
        <dbReference type="ARBA" id="ARBA00022801"/>
    </source>
</evidence>
<dbReference type="Gene3D" id="3.30.70.360">
    <property type="match status" value="1"/>
</dbReference>
<dbReference type="Pfam" id="PF07687">
    <property type="entry name" value="M20_dimer"/>
    <property type="match status" value="1"/>
</dbReference>
<dbReference type="PANTHER" id="PTHR11014:SF63">
    <property type="entry name" value="METALLOPEPTIDASE, PUTATIVE (AFU_ORTHOLOGUE AFUA_6G09600)-RELATED"/>
    <property type="match status" value="1"/>
</dbReference>
<accession>A0A167G5X3</accession>
<dbReference type="STRING" id="1300342.I596_147"/>
<dbReference type="InterPro" id="IPR002933">
    <property type="entry name" value="Peptidase_M20"/>
</dbReference>
<keyword evidence="3" id="KW-0464">Manganese</keyword>
<dbReference type="Gene3D" id="3.40.630.10">
    <property type="entry name" value="Zn peptidases"/>
    <property type="match status" value="1"/>
</dbReference>
<feature type="domain" description="Peptidase M20 dimerisation" evidence="5">
    <location>
        <begin position="221"/>
        <end position="318"/>
    </location>
</feature>
<dbReference type="PIRSF" id="PIRSF005962">
    <property type="entry name" value="Pept_M20D_amidohydro"/>
    <property type="match status" value="1"/>
</dbReference>
<dbReference type="GO" id="GO:0046872">
    <property type="term" value="F:metal ion binding"/>
    <property type="evidence" value="ECO:0007669"/>
    <property type="project" value="UniProtKB-KW"/>
</dbReference>
<evidence type="ECO:0000256" key="3">
    <source>
        <dbReference type="PIRSR" id="PIRSR005962-1"/>
    </source>
</evidence>
<dbReference type="KEGG" id="dko:I596_147"/>
<keyword evidence="4" id="KW-0732">Signal</keyword>
<dbReference type="RefSeq" id="WP_067642749.1">
    <property type="nucleotide sequence ID" value="NZ_CP015249.1"/>
</dbReference>
<feature type="chain" id="PRO_5007886689" evidence="4">
    <location>
        <begin position="22"/>
        <end position="437"/>
    </location>
</feature>
<feature type="binding site" evidence="3">
    <location>
        <position position="132"/>
    </location>
    <ligand>
        <name>Mn(2+)</name>
        <dbReference type="ChEBI" id="CHEBI:29035"/>
        <label>2</label>
    </ligand>
</feature>
<evidence type="ECO:0000256" key="4">
    <source>
        <dbReference type="SAM" id="SignalP"/>
    </source>
</evidence>
<protein>
    <submittedName>
        <fullName evidence="6">N-acyl-L-amino acid amidohydrolase</fullName>
    </submittedName>
</protein>
<dbReference type="PATRIC" id="fig|1300342.3.peg.145"/>
<feature type="binding site" evidence="3">
    <location>
        <position position="406"/>
    </location>
    <ligand>
        <name>Mn(2+)</name>
        <dbReference type="ChEBI" id="CHEBI:29035"/>
        <label>2</label>
    </ligand>
</feature>
<dbReference type="OrthoDB" id="9777385at2"/>
<keyword evidence="2 6" id="KW-0378">Hydrolase</keyword>
<gene>
    <name evidence="6" type="ORF">I596_147</name>
</gene>
<evidence type="ECO:0000259" key="5">
    <source>
        <dbReference type="Pfam" id="PF07687"/>
    </source>
</evidence>
<feature type="binding site" evidence="3">
    <location>
        <position position="168"/>
    </location>
    <ligand>
        <name>Mn(2+)</name>
        <dbReference type="ChEBI" id="CHEBI:29035"/>
        <label>2</label>
    </ligand>
</feature>
<dbReference type="EMBL" id="CP015249">
    <property type="protein sequence ID" value="ANB16187.1"/>
    <property type="molecule type" value="Genomic_DNA"/>
</dbReference>
<dbReference type="PANTHER" id="PTHR11014">
    <property type="entry name" value="PEPTIDASE M20 FAMILY MEMBER"/>
    <property type="match status" value="1"/>
</dbReference>
<feature type="binding site" evidence="3">
    <location>
        <position position="199"/>
    </location>
    <ligand>
        <name>Mn(2+)</name>
        <dbReference type="ChEBI" id="CHEBI:29035"/>
        <label>2</label>
    </ligand>
</feature>
<evidence type="ECO:0000313" key="7">
    <source>
        <dbReference type="Proteomes" id="UP000076830"/>
    </source>
</evidence>
<dbReference type="SUPFAM" id="SSF55031">
    <property type="entry name" value="Bacterial exopeptidase dimerisation domain"/>
    <property type="match status" value="1"/>
</dbReference>
<dbReference type="AlphaFoldDB" id="A0A167G5X3"/>
<dbReference type="GO" id="GO:0016787">
    <property type="term" value="F:hydrolase activity"/>
    <property type="evidence" value="ECO:0007669"/>
    <property type="project" value="UniProtKB-KW"/>
</dbReference>
<keyword evidence="3" id="KW-0479">Metal-binding</keyword>
<dbReference type="Proteomes" id="UP000076830">
    <property type="component" value="Chromosome"/>
</dbReference>
<dbReference type="InterPro" id="IPR036264">
    <property type="entry name" value="Bact_exopeptidase_dim_dom"/>
</dbReference>
<dbReference type="SUPFAM" id="SSF53187">
    <property type="entry name" value="Zn-dependent exopeptidases"/>
    <property type="match status" value="1"/>
</dbReference>
<name>A0A167G5X3_9GAMM</name>
<evidence type="ECO:0000256" key="1">
    <source>
        <dbReference type="ARBA" id="ARBA00006153"/>
    </source>
</evidence>
<dbReference type="InterPro" id="IPR011650">
    <property type="entry name" value="Peptidase_M20_dimer"/>
</dbReference>